<evidence type="ECO:0000256" key="1">
    <source>
        <dbReference type="SAM" id="MobiDB-lite"/>
    </source>
</evidence>
<evidence type="ECO:0008006" key="4">
    <source>
        <dbReference type="Google" id="ProtNLM"/>
    </source>
</evidence>
<dbReference type="RefSeq" id="WP_346143742.1">
    <property type="nucleotide sequence ID" value="NZ_BAAAUA010000014.1"/>
</dbReference>
<feature type="region of interest" description="Disordered" evidence="1">
    <location>
        <begin position="250"/>
        <end position="304"/>
    </location>
</feature>
<organism evidence="2 3">
    <name type="scientific">Kitasatospora cinereorecta</name>
    <dbReference type="NCBI Taxonomy" id="285560"/>
    <lineage>
        <taxon>Bacteria</taxon>
        <taxon>Bacillati</taxon>
        <taxon>Actinomycetota</taxon>
        <taxon>Actinomycetes</taxon>
        <taxon>Kitasatosporales</taxon>
        <taxon>Streptomycetaceae</taxon>
        <taxon>Kitasatospora</taxon>
    </lineage>
</organism>
<dbReference type="EMBL" id="JBHSOC010000018">
    <property type="protein sequence ID" value="MFC5642217.1"/>
    <property type="molecule type" value="Genomic_DNA"/>
</dbReference>
<proteinExistence type="predicted"/>
<feature type="compositionally biased region" description="Basic and acidic residues" evidence="1">
    <location>
        <begin position="250"/>
        <end position="298"/>
    </location>
</feature>
<feature type="compositionally biased region" description="Pro residues" evidence="1">
    <location>
        <begin position="165"/>
        <end position="175"/>
    </location>
</feature>
<dbReference type="Proteomes" id="UP001596066">
    <property type="component" value="Unassembled WGS sequence"/>
</dbReference>
<comment type="caution">
    <text evidence="2">The sequence shown here is derived from an EMBL/GenBank/DDBJ whole genome shotgun (WGS) entry which is preliminary data.</text>
</comment>
<keyword evidence="3" id="KW-1185">Reference proteome</keyword>
<accession>A0ABW0V8Y8</accession>
<protein>
    <recommendedName>
        <fullName evidence="4">Cellulose-binding protein</fullName>
    </recommendedName>
</protein>
<evidence type="ECO:0000313" key="2">
    <source>
        <dbReference type="EMBL" id="MFC5642217.1"/>
    </source>
</evidence>
<feature type="region of interest" description="Disordered" evidence="1">
    <location>
        <begin position="156"/>
        <end position="185"/>
    </location>
</feature>
<sequence length="304" mass="32661">MGGFDEVADRLYALSPRAFTAARDEAAARARSEGDRELAARIKALRRPTLSAFAVNRLVRSRPDEVEPLADLGRALREAQAQLSGPVLRELSGQRHRVVAALTEQARRAAAEAGERLAEAQLREVEQTLRAALASEDAAAALAGGRIAAALEETSDLPAGETAPPGKPETAPAPKPKTEPKTKAKWAAALKELRGRVAQAEAALATATGEQREADRAAQRLADQVERLAGESGAAGERVDRARMALERAEGRLQAAREAERARRDEHGTARRRAAEAEEATEEARTELDRSRARLAEAERDDEG</sequence>
<gene>
    <name evidence="2" type="ORF">ACFPZF_12770</name>
</gene>
<reference evidence="3" key="1">
    <citation type="journal article" date="2019" name="Int. J. Syst. Evol. Microbiol.">
        <title>The Global Catalogue of Microorganisms (GCM) 10K type strain sequencing project: providing services to taxonomists for standard genome sequencing and annotation.</title>
        <authorList>
            <consortium name="The Broad Institute Genomics Platform"/>
            <consortium name="The Broad Institute Genome Sequencing Center for Infectious Disease"/>
            <person name="Wu L."/>
            <person name="Ma J."/>
        </authorList>
    </citation>
    <scope>NUCLEOTIDE SEQUENCE [LARGE SCALE GENOMIC DNA]</scope>
    <source>
        <strain evidence="3">CGMCC 4.1622</strain>
    </source>
</reference>
<name>A0ABW0V8Y8_9ACTN</name>
<evidence type="ECO:0000313" key="3">
    <source>
        <dbReference type="Proteomes" id="UP001596066"/>
    </source>
</evidence>